<proteinExistence type="predicted"/>
<dbReference type="AlphaFoldDB" id="A0A4D4MZ49"/>
<evidence type="ECO:0000313" key="3">
    <source>
        <dbReference type="Proteomes" id="UP000299211"/>
    </source>
</evidence>
<dbReference type="EMBL" id="BJHY01000001">
    <property type="protein sequence ID" value="GDY76715.1"/>
    <property type="molecule type" value="Genomic_DNA"/>
</dbReference>
<protein>
    <submittedName>
        <fullName evidence="2">Uncharacterized protein</fullName>
    </submittedName>
</protein>
<organism evidence="2 3">
    <name type="scientific">Streptomyces avermitilis</name>
    <dbReference type="NCBI Taxonomy" id="33903"/>
    <lineage>
        <taxon>Bacteria</taxon>
        <taxon>Bacillati</taxon>
        <taxon>Actinomycetota</taxon>
        <taxon>Actinomycetes</taxon>
        <taxon>Kitasatosporales</taxon>
        <taxon>Streptomycetaceae</taxon>
        <taxon>Streptomyces</taxon>
    </lineage>
</organism>
<evidence type="ECO:0000313" key="2">
    <source>
        <dbReference type="EMBL" id="GDY76715.1"/>
    </source>
</evidence>
<name>A0A4D4MZ49_STRAX</name>
<feature type="compositionally biased region" description="Polar residues" evidence="1">
    <location>
        <begin position="47"/>
        <end position="56"/>
    </location>
</feature>
<feature type="compositionally biased region" description="Polar residues" evidence="1">
    <location>
        <begin position="1"/>
        <end position="10"/>
    </location>
</feature>
<gene>
    <name evidence="2" type="ORF">SAV31267_062000</name>
</gene>
<feature type="region of interest" description="Disordered" evidence="1">
    <location>
        <begin position="1"/>
        <end position="20"/>
    </location>
</feature>
<accession>A0A4D4MZ49</accession>
<dbReference type="Proteomes" id="UP000299211">
    <property type="component" value="Unassembled WGS sequence"/>
</dbReference>
<feature type="region of interest" description="Disordered" evidence="1">
    <location>
        <begin position="44"/>
        <end position="72"/>
    </location>
</feature>
<comment type="caution">
    <text evidence="2">The sequence shown here is derived from an EMBL/GenBank/DDBJ whole genome shotgun (WGS) entry which is preliminary data.</text>
</comment>
<reference evidence="2 3" key="1">
    <citation type="submission" date="2019-04" db="EMBL/GenBank/DDBJ databases">
        <title>Draft genome sequences of Streptomyces avermitilis ATCC 31267.</title>
        <authorList>
            <person name="Komaki H."/>
            <person name="Tamura T."/>
            <person name="Hosoyama A."/>
        </authorList>
    </citation>
    <scope>NUCLEOTIDE SEQUENCE [LARGE SCALE GENOMIC DNA]</scope>
    <source>
        <strain evidence="2 3">ATCC 31267</strain>
    </source>
</reference>
<sequence>MIINPAYSTNPAPASRPAPRIRETTVVRHPLSLRLVFVTMTAALPPDTTTNPSTVRESAPTPGGSRGPTSCR</sequence>
<evidence type="ECO:0000256" key="1">
    <source>
        <dbReference type="SAM" id="MobiDB-lite"/>
    </source>
</evidence>